<dbReference type="EMBL" id="FNKY01000001">
    <property type="protein sequence ID" value="SDQ44031.1"/>
    <property type="molecule type" value="Genomic_DNA"/>
</dbReference>
<comment type="similarity">
    <text evidence="8">Belongs to the acyl carrier protein (ACP) family.</text>
</comment>
<gene>
    <name evidence="8" type="primary">acpP</name>
    <name evidence="10" type="ORF">SAMN05216402_0857</name>
</gene>
<dbReference type="InterPro" id="IPR009081">
    <property type="entry name" value="PP-bd_ACP"/>
</dbReference>
<evidence type="ECO:0000313" key="10">
    <source>
        <dbReference type="EMBL" id="SDQ44031.1"/>
    </source>
</evidence>
<dbReference type="HAMAP" id="MF_01217">
    <property type="entry name" value="Acyl_carrier"/>
    <property type="match status" value="1"/>
</dbReference>
<keyword evidence="4 8" id="KW-0276">Fatty acid metabolism</keyword>
<comment type="PTM">
    <text evidence="8">4'-phosphopantetheine is transferred from CoA to a specific serine of apo-ACP by AcpS. This modification is essential for activity because fatty acids are bound in thioester linkage to the sulfhydryl of the prosthetic group.</text>
</comment>
<keyword evidence="2 8" id="KW-0444">Lipid biosynthesis</keyword>
<comment type="subcellular location">
    <subcellularLocation>
        <location evidence="8">Cytoplasm</location>
    </subcellularLocation>
</comment>
<evidence type="ECO:0000256" key="8">
    <source>
        <dbReference type="HAMAP-Rule" id="MF_01217"/>
    </source>
</evidence>
<organism evidence="10 11">
    <name type="scientific">Nitrosospira multiformis</name>
    <dbReference type="NCBI Taxonomy" id="1231"/>
    <lineage>
        <taxon>Bacteria</taxon>
        <taxon>Pseudomonadati</taxon>
        <taxon>Pseudomonadota</taxon>
        <taxon>Betaproteobacteria</taxon>
        <taxon>Nitrosomonadales</taxon>
        <taxon>Nitrosomonadaceae</taxon>
        <taxon>Nitrosospira</taxon>
    </lineage>
</organism>
<evidence type="ECO:0000256" key="7">
    <source>
        <dbReference type="ARBA" id="ARBA00024328"/>
    </source>
</evidence>
<evidence type="ECO:0000256" key="4">
    <source>
        <dbReference type="ARBA" id="ARBA00022832"/>
    </source>
</evidence>
<dbReference type="SUPFAM" id="SSF47336">
    <property type="entry name" value="ACP-like"/>
    <property type="match status" value="1"/>
</dbReference>
<evidence type="ECO:0000256" key="2">
    <source>
        <dbReference type="ARBA" id="ARBA00022516"/>
    </source>
</evidence>
<evidence type="ECO:0000256" key="1">
    <source>
        <dbReference type="ARBA" id="ARBA00022450"/>
    </source>
</evidence>
<protein>
    <recommendedName>
        <fullName evidence="8">Acyl carrier protein</fullName>
        <shortName evidence="8">ACP</shortName>
    </recommendedName>
</protein>
<evidence type="ECO:0000256" key="5">
    <source>
        <dbReference type="ARBA" id="ARBA00023098"/>
    </source>
</evidence>
<sequence>MKERNQTMDTVDIEAKVIQFIATKVENLDASTINRSSKFEDLGLDSMDTIQLLFDAEDTFGINFDSEEAKGFTCVGDIVSYIEKNQVPSTEE</sequence>
<name>A0ABY0T8J6_9PROT</name>
<dbReference type="PANTHER" id="PTHR20863:SF76">
    <property type="entry name" value="CARRIER DOMAIN-CONTAINING PROTEIN"/>
    <property type="match status" value="1"/>
</dbReference>
<dbReference type="PANTHER" id="PTHR20863">
    <property type="entry name" value="ACYL CARRIER PROTEIN"/>
    <property type="match status" value="1"/>
</dbReference>
<keyword evidence="1 8" id="KW-0596">Phosphopantetheine</keyword>
<feature type="domain" description="Carrier" evidence="9">
    <location>
        <begin position="11"/>
        <end position="86"/>
    </location>
</feature>
<accession>A0ABY0T8J6</accession>
<comment type="pathway">
    <text evidence="8">Lipid metabolism; fatty acid biosynthesis.</text>
</comment>
<keyword evidence="5 8" id="KW-0443">Lipid metabolism</keyword>
<dbReference type="InterPro" id="IPR006162">
    <property type="entry name" value="Ppantetheine_attach_site"/>
</dbReference>
<dbReference type="Gene3D" id="1.10.1200.10">
    <property type="entry name" value="ACP-like"/>
    <property type="match status" value="1"/>
</dbReference>
<evidence type="ECO:0000256" key="3">
    <source>
        <dbReference type="ARBA" id="ARBA00022553"/>
    </source>
</evidence>
<dbReference type="PROSITE" id="PS00012">
    <property type="entry name" value="PHOSPHOPANTETHEINE"/>
    <property type="match status" value="1"/>
</dbReference>
<reference evidence="10 11" key="1">
    <citation type="submission" date="2016-10" db="EMBL/GenBank/DDBJ databases">
        <authorList>
            <person name="Varghese N."/>
            <person name="Submissions S."/>
        </authorList>
    </citation>
    <scope>NUCLEOTIDE SEQUENCE [LARGE SCALE GENOMIC DNA]</scope>
    <source>
        <strain evidence="10 11">Nl1</strain>
    </source>
</reference>
<comment type="caution">
    <text evidence="10">The sequence shown here is derived from an EMBL/GenBank/DDBJ whole genome shotgun (WGS) entry which is preliminary data.</text>
</comment>
<dbReference type="Proteomes" id="UP000183471">
    <property type="component" value="Unassembled WGS sequence"/>
</dbReference>
<proteinExistence type="inferred from homology"/>
<evidence type="ECO:0000256" key="6">
    <source>
        <dbReference type="ARBA" id="ARBA00023160"/>
    </source>
</evidence>
<dbReference type="PROSITE" id="PS50075">
    <property type="entry name" value="CARRIER"/>
    <property type="match status" value="1"/>
</dbReference>
<keyword evidence="8" id="KW-0963">Cytoplasm</keyword>
<comment type="function">
    <text evidence="8">Carrier of the growing fatty acid chain in fatty acid biosynthesis.</text>
</comment>
<evidence type="ECO:0000259" key="9">
    <source>
        <dbReference type="PROSITE" id="PS50075"/>
    </source>
</evidence>
<dbReference type="InterPro" id="IPR003231">
    <property type="entry name" value="ACP"/>
</dbReference>
<comment type="pathway">
    <text evidence="7">Glycolipid biosynthesis; KDO(2)-lipid A biosynthesis.</text>
</comment>
<dbReference type="Pfam" id="PF00550">
    <property type="entry name" value="PP-binding"/>
    <property type="match status" value="1"/>
</dbReference>
<keyword evidence="6 8" id="KW-0275">Fatty acid biosynthesis</keyword>
<dbReference type="InterPro" id="IPR036736">
    <property type="entry name" value="ACP-like_sf"/>
</dbReference>
<evidence type="ECO:0000313" key="11">
    <source>
        <dbReference type="Proteomes" id="UP000183471"/>
    </source>
</evidence>
<keyword evidence="11" id="KW-1185">Reference proteome</keyword>
<keyword evidence="3 8" id="KW-0597">Phosphoprotein</keyword>
<feature type="modified residue" description="O-(pantetheine 4'-phosphoryl)serine" evidence="8">
    <location>
        <position position="46"/>
    </location>
</feature>